<dbReference type="InterPro" id="IPR036909">
    <property type="entry name" value="Cyt_c-like_dom_sf"/>
</dbReference>
<dbReference type="GO" id="GO:0046872">
    <property type="term" value="F:metal ion binding"/>
    <property type="evidence" value="ECO:0007669"/>
    <property type="project" value="UniProtKB-KW"/>
</dbReference>
<dbReference type="InterPro" id="IPR009056">
    <property type="entry name" value="Cyt_c-like_dom"/>
</dbReference>
<keyword evidence="2 4" id="KW-0479">Metal-binding</keyword>
<keyword evidence="8" id="KW-1185">Reference proteome</keyword>
<organism evidence="7 8">
    <name type="scientific">Vulcanimicrobium alpinum</name>
    <dbReference type="NCBI Taxonomy" id="3016050"/>
    <lineage>
        <taxon>Bacteria</taxon>
        <taxon>Bacillati</taxon>
        <taxon>Vulcanimicrobiota</taxon>
        <taxon>Vulcanimicrobiia</taxon>
        <taxon>Vulcanimicrobiales</taxon>
        <taxon>Vulcanimicrobiaceae</taxon>
        <taxon>Vulcanimicrobium</taxon>
    </lineage>
</organism>
<dbReference type="GO" id="GO:0009055">
    <property type="term" value="F:electron transfer activity"/>
    <property type="evidence" value="ECO:0007669"/>
    <property type="project" value="InterPro"/>
</dbReference>
<evidence type="ECO:0000256" key="1">
    <source>
        <dbReference type="ARBA" id="ARBA00022617"/>
    </source>
</evidence>
<dbReference type="Proteomes" id="UP001317532">
    <property type="component" value="Chromosome"/>
</dbReference>
<name>A0AAN1XXX2_UNVUL</name>
<dbReference type="RefSeq" id="WP_317994979.1">
    <property type="nucleotide sequence ID" value="NZ_AP025523.1"/>
</dbReference>
<evidence type="ECO:0000256" key="2">
    <source>
        <dbReference type="ARBA" id="ARBA00022723"/>
    </source>
</evidence>
<dbReference type="AlphaFoldDB" id="A0AAN1XXX2"/>
<dbReference type="PROSITE" id="PS51257">
    <property type="entry name" value="PROKAR_LIPOPROTEIN"/>
    <property type="match status" value="1"/>
</dbReference>
<evidence type="ECO:0000256" key="4">
    <source>
        <dbReference type="PROSITE-ProRule" id="PRU00433"/>
    </source>
</evidence>
<gene>
    <name evidence="7" type="ORF">WPS_26600</name>
</gene>
<dbReference type="Gene3D" id="1.10.760.10">
    <property type="entry name" value="Cytochrome c-like domain"/>
    <property type="match status" value="1"/>
</dbReference>
<protein>
    <submittedName>
        <fullName evidence="7">Cytochrome c</fullName>
    </submittedName>
</protein>
<sequence>MFARSGVWALLSAACAAAAIAWCARGGVAAGPPHVEASSQIAAGRYVVQSAGCNDCHTPGWAVSNGTLPESAWLTGSSVGSRGPWGTAYPPNLRLFAHALPVTAWVQLFRTSNGPGPMPWWNFSHGKMSDRDLAAIHAFIRHLGPAGTAAPIDLPPNVEPSTAYTWAVPPAGRH</sequence>
<reference evidence="7 8" key="1">
    <citation type="journal article" date="2022" name="ISME Commun">
        <title>Vulcanimicrobium alpinus gen. nov. sp. nov., the first cultivated representative of the candidate phylum 'Eremiobacterota', is a metabolically versatile aerobic anoxygenic phototroph.</title>
        <authorList>
            <person name="Yabe S."/>
            <person name="Muto K."/>
            <person name="Abe K."/>
            <person name="Yokota A."/>
            <person name="Staudigel H."/>
            <person name="Tebo B.M."/>
        </authorList>
    </citation>
    <scope>NUCLEOTIDE SEQUENCE [LARGE SCALE GENOMIC DNA]</scope>
    <source>
        <strain evidence="7 8">WC8-2</strain>
    </source>
</reference>
<evidence type="ECO:0000256" key="3">
    <source>
        <dbReference type="ARBA" id="ARBA00023004"/>
    </source>
</evidence>
<keyword evidence="1 4" id="KW-0349">Heme</keyword>
<dbReference type="KEGG" id="vab:WPS_26600"/>
<dbReference type="SUPFAM" id="SSF46626">
    <property type="entry name" value="Cytochrome c"/>
    <property type="match status" value="1"/>
</dbReference>
<evidence type="ECO:0000259" key="6">
    <source>
        <dbReference type="PROSITE" id="PS51007"/>
    </source>
</evidence>
<dbReference type="EMBL" id="AP025523">
    <property type="protein sequence ID" value="BDE07384.1"/>
    <property type="molecule type" value="Genomic_DNA"/>
</dbReference>
<accession>A0AAN1XXX2</accession>
<keyword evidence="3 4" id="KW-0408">Iron</keyword>
<keyword evidence="5" id="KW-0732">Signal</keyword>
<dbReference type="PROSITE" id="PS51007">
    <property type="entry name" value="CYTC"/>
    <property type="match status" value="1"/>
</dbReference>
<evidence type="ECO:0000313" key="7">
    <source>
        <dbReference type="EMBL" id="BDE07384.1"/>
    </source>
</evidence>
<evidence type="ECO:0000256" key="5">
    <source>
        <dbReference type="SAM" id="SignalP"/>
    </source>
</evidence>
<feature type="domain" description="Cytochrome c" evidence="6">
    <location>
        <begin position="39"/>
        <end position="144"/>
    </location>
</feature>
<proteinExistence type="predicted"/>
<feature type="chain" id="PRO_5042977754" evidence="5">
    <location>
        <begin position="22"/>
        <end position="174"/>
    </location>
</feature>
<feature type="signal peptide" evidence="5">
    <location>
        <begin position="1"/>
        <end position="21"/>
    </location>
</feature>
<evidence type="ECO:0000313" key="8">
    <source>
        <dbReference type="Proteomes" id="UP001317532"/>
    </source>
</evidence>
<dbReference type="GO" id="GO:0020037">
    <property type="term" value="F:heme binding"/>
    <property type="evidence" value="ECO:0007669"/>
    <property type="project" value="InterPro"/>
</dbReference>